<dbReference type="GO" id="GO:0003993">
    <property type="term" value="F:acid phosphatase activity"/>
    <property type="evidence" value="ECO:0007669"/>
    <property type="project" value="UniProtKB-EC"/>
</dbReference>
<sequence length="273" mass="28171">MTRLFLVLAALAGATGTLAREAAPPVAADPVMPQAPARKPYLGEGALDTTVILPPPPASGTEADAGDRLTFAGTRALKGTPRWTLATADVAGGASHLLADFSCALGTRLDPARLPAVMGLLERARLDVVAAVDRPKAHFARVRPHVGNDLPICVERSERLAKSNSYPSGHATEGWTYALILAAAAPAQATAILRRGRIYGESRLVCGVHWRSDVEAGRTTGAALFAALQGDAAFRADLDRARAELAQVLSGPPVTPDAATCAAEAAAAANPLP</sequence>
<protein>
    <recommendedName>
        <fullName evidence="1">Acid phosphatase</fullName>
        <ecNumber evidence="1">3.1.3.2</ecNumber>
    </recommendedName>
</protein>
<proteinExistence type="inferred from homology"/>
<feature type="domain" description="Phosphatidic acid phosphatase type 2/haloperoxidase" evidence="3">
    <location>
        <begin position="115"/>
        <end position="229"/>
    </location>
</feature>
<dbReference type="eggNOG" id="COG0671">
    <property type="taxonomic scope" value="Bacteria"/>
</dbReference>
<evidence type="ECO:0000313" key="4">
    <source>
        <dbReference type="EMBL" id="ACL58629.1"/>
    </source>
</evidence>
<dbReference type="HOGENOM" id="CLU_079861_0_0_5"/>
<evidence type="ECO:0000259" key="3">
    <source>
        <dbReference type="SMART" id="SM00014"/>
    </source>
</evidence>
<dbReference type="GO" id="GO:0030288">
    <property type="term" value="C:outer membrane-bounded periplasmic space"/>
    <property type="evidence" value="ECO:0007669"/>
    <property type="project" value="InterPro"/>
</dbReference>
<dbReference type="InterPro" id="IPR036938">
    <property type="entry name" value="PAP2/HPO_sf"/>
</dbReference>
<dbReference type="EMBL" id="CP001349">
    <property type="protein sequence ID" value="ACL58629.1"/>
    <property type="molecule type" value="Genomic_DNA"/>
</dbReference>
<feature type="chain" id="PRO_5002871872" description="Acid phosphatase" evidence="2">
    <location>
        <begin position="20"/>
        <end position="273"/>
    </location>
</feature>
<dbReference type="SUPFAM" id="SSF48317">
    <property type="entry name" value="Acid phosphatase/Vanadium-dependent haloperoxidase"/>
    <property type="match status" value="1"/>
</dbReference>
<gene>
    <name evidence="4" type="ordered locus">Mnod_3722</name>
</gene>
<dbReference type="OrthoDB" id="9805301at2"/>
<feature type="signal peptide" evidence="2">
    <location>
        <begin position="1"/>
        <end position="19"/>
    </location>
</feature>
<keyword evidence="1 4" id="KW-0378">Hydrolase</keyword>
<dbReference type="SMART" id="SM00014">
    <property type="entry name" value="acidPPc"/>
    <property type="match status" value="1"/>
</dbReference>
<dbReference type="AlphaFoldDB" id="B8IR89"/>
<keyword evidence="2" id="KW-0732">Signal</keyword>
<dbReference type="KEGG" id="mno:Mnod_3722"/>
<keyword evidence="5" id="KW-1185">Reference proteome</keyword>
<dbReference type="Proteomes" id="UP000008207">
    <property type="component" value="Chromosome"/>
</dbReference>
<name>B8IR89_METNO</name>
<organism evidence="4 5">
    <name type="scientific">Methylobacterium nodulans (strain LMG 21967 / CNCM I-2342 / ORS 2060)</name>
    <dbReference type="NCBI Taxonomy" id="460265"/>
    <lineage>
        <taxon>Bacteria</taxon>
        <taxon>Pseudomonadati</taxon>
        <taxon>Pseudomonadota</taxon>
        <taxon>Alphaproteobacteria</taxon>
        <taxon>Hyphomicrobiales</taxon>
        <taxon>Methylobacteriaceae</taxon>
        <taxon>Methylobacterium</taxon>
    </lineage>
</organism>
<dbReference type="CDD" id="cd03397">
    <property type="entry name" value="PAP2_acid_phosphatase"/>
    <property type="match status" value="1"/>
</dbReference>
<dbReference type="Gene3D" id="1.20.144.10">
    <property type="entry name" value="Phosphatidic acid phosphatase type 2/haloperoxidase"/>
    <property type="match status" value="1"/>
</dbReference>
<dbReference type="InterPro" id="IPR000326">
    <property type="entry name" value="PAP2/HPO"/>
</dbReference>
<evidence type="ECO:0000256" key="1">
    <source>
        <dbReference type="PIRNR" id="PIRNR000897"/>
    </source>
</evidence>
<dbReference type="STRING" id="460265.Mnod_3722"/>
<reference evidence="4 5" key="1">
    <citation type="submission" date="2009-01" db="EMBL/GenBank/DDBJ databases">
        <title>Complete sequence of chromosome of Methylobacterium nodulans ORS 2060.</title>
        <authorList>
            <consortium name="US DOE Joint Genome Institute"/>
            <person name="Lucas S."/>
            <person name="Copeland A."/>
            <person name="Lapidus A."/>
            <person name="Glavina del Rio T."/>
            <person name="Dalin E."/>
            <person name="Tice H."/>
            <person name="Bruce D."/>
            <person name="Goodwin L."/>
            <person name="Pitluck S."/>
            <person name="Sims D."/>
            <person name="Brettin T."/>
            <person name="Detter J.C."/>
            <person name="Han C."/>
            <person name="Larimer F."/>
            <person name="Land M."/>
            <person name="Hauser L."/>
            <person name="Kyrpides N."/>
            <person name="Ivanova N."/>
            <person name="Marx C.J."/>
            <person name="Richardson P."/>
        </authorList>
    </citation>
    <scope>NUCLEOTIDE SEQUENCE [LARGE SCALE GENOMIC DNA]</scope>
    <source>
        <strain evidence="5">LMG 21967 / CNCM I-2342 / ORS 2060</strain>
    </source>
</reference>
<dbReference type="EC" id="3.1.3.2" evidence="1"/>
<evidence type="ECO:0000256" key="2">
    <source>
        <dbReference type="SAM" id="SignalP"/>
    </source>
</evidence>
<dbReference type="InterPro" id="IPR001011">
    <property type="entry name" value="Acid_Pase_classA_bac"/>
</dbReference>
<evidence type="ECO:0000313" key="5">
    <source>
        <dbReference type="Proteomes" id="UP000008207"/>
    </source>
</evidence>
<dbReference type="PIRSF" id="PIRSF000897">
    <property type="entry name" value="Acid_Ptase_ClsA"/>
    <property type="match status" value="1"/>
</dbReference>
<dbReference type="Pfam" id="PF01569">
    <property type="entry name" value="PAP2"/>
    <property type="match status" value="1"/>
</dbReference>
<comment type="similarity">
    <text evidence="1">Belongs to the class A bacterial acid phosphatase family.</text>
</comment>
<comment type="catalytic activity">
    <reaction evidence="1">
        <text>a phosphate monoester + H2O = an alcohol + phosphate</text>
        <dbReference type="Rhea" id="RHEA:15017"/>
        <dbReference type="ChEBI" id="CHEBI:15377"/>
        <dbReference type="ChEBI" id="CHEBI:30879"/>
        <dbReference type="ChEBI" id="CHEBI:43474"/>
        <dbReference type="ChEBI" id="CHEBI:67140"/>
        <dbReference type="EC" id="3.1.3.2"/>
    </reaction>
</comment>
<dbReference type="RefSeq" id="WP_015930285.1">
    <property type="nucleotide sequence ID" value="NC_011894.1"/>
</dbReference>
<dbReference type="PRINTS" id="PR00483">
    <property type="entry name" value="BACPHPHTASE"/>
</dbReference>
<accession>B8IR89</accession>